<comment type="caution">
    <text evidence="1">The sequence shown here is derived from an EMBL/GenBank/DDBJ whole genome shotgun (WGS) entry which is preliminary data.</text>
</comment>
<organism evidence="1 2">
    <name type="scientific">Puccinia coronata f. sp. avenae</name>
    <dbReference type="NCBI Taxonomy" id="200324"/>
    <lineage>
        <taxon>Eukaryota</taxon>
        <taxon>Fungi</taxon>
        <taxon>Dikarya</taxon>
        <taxon>Basidiomycota</taxon>
        <taxon>Pucciniomycotina</taxon>
        <taxon>Pucciniomycetes</taxon>
        <taxon>Pucciniales</taxon>
        <taxon>Pucciniaceae</taxon>
        <taxon>Puccinia</taxon>
    </lineage>
</organism>
<reference evidence="1 2" key="1">
    <citation type="submission" date="2017-11" db="EMBL/GenBank/DDBJ databases">
        <title>De novo assembly and phasing of dikaryotic genomes from two isolates of Puccinia coronata f. sp. avenae, the causal agent of oat crown rust.</title>
        <authorList>
            <person name="Miller M.E."/>
            <person name="Zhang Y."/>
            <person name="Omidvar V."/>
            <person name="Sperschneider J."/>
            <person name="Schwessinger B."/>
            <person name="Raley C."/>
            <person name="Palmer J.M."/>
            <person name="Garnica D."/>
            <person name="Upadhyaya N."/>
            <person name="Rathjen J."/>
            <person name="Taylor J.M."/>
            <person name="Park R.F."/>
            <person name="Dodds P.N."/>
            <person name="Hirsch C.D."/>
            <person name="Kianian S.F."/>
            <person name="Figueroa M."/>
        </authorList>
    </citation>
    <scope>NUCLEOTIDE SEQUENCE [LARGE SCALE GENOMIC DNA]</scope>
    <source>
        <strain evidence="1">12NC29</strain>
    </source>
</reference>
<gene>
    <name evidence="1" type="ORF">PCANC_01567</name>
</gene>
<proteinExistence type="predicted"/>
<dbReference type="AlphaFoldDB" id="A0A2N5W0G5"/>
<accession>A0A2N5W0G5</accession>
<evidence type="ECO:0000313" key="2">
    <source>
        <dbReference type="Proteomes" id="UP000235388"/>
    </source>
</evidence>
<sequence>MIQHSRFMTSATVALLRQGEKLFMASDLHTKQRIGRTKIVHEEALQDNLLEASNVLADDSHIVHVDVN</sequence>
<dbReference type="EMBL" id="PGCJ01000028">
    <property type="protein sequence ID" value="PLW55734.1"/>
    <property type="molecule type" value="Genomic_DNA"/>
</dbReference>
<evidence type="ECO:0000313" key="1">
    <source>
        <dbReference type="EMBL" id="PLW55734.1"/>
    </source>
</evidence>
<keyword evidence="2" id="KW-1185">Reference proteome</keyword>
<dbReference type="Proteomes" id="UP000235388">
    <property type="component" value="Unassembled WGS sequence"/>
</dbReference>
<name>A0A2N5W0G5_9BASI</name>
<protein>
    <submittedName>
        <fullName evidence="1">Uncharacterized protein</fullName>
    </submittedName>
</protein>